<dbReference type="OrthoDB" id="10252687at2759"/>
<protein>
    <submittedName>
        <fullName evidence="1">Uncharacterized protein</fullName>
    </submittedName>
</protein>
<dbReference type="STRING" id="578462.A0A0L0SH21"/>
<dbReference type="eggNOG" id="KOG2688">
    <property type="taxonomic scope" value="Eukaryota"/>
</dbReference>
<dbReference type="EMBL" id="GG745338">
    <property type="protein sequence ID" value="KNE61665.1"/>
    <property type="molecule type" value="Genomic_DNA"/>
</dbReference>
<reference evidence="1 2" key="1">
    <citation type="submission" date="2009-11" db="EMBL/GenBank/DDBJ databases">
        <title>Annotation of Allomyces macrogynus ATCC 38327.</title>
        <authorList>
            <consortium name="The Broad Institute Genome Sequencing Platform"/>
            <person name="Russ C."/>
            <person name="Cuomo C."/>
            <person name="Burger G."/>
            <person name="Gray M.W."/>
            <person name="Holland P.W.H."/>
            <person name="King N."/>
            <person name="Lang F.B.F."/>
            <person name="Roger A.J."/>
            <person name="Ruiz-Trillo I."/>
            <person name="Young S.K."/>
            <person name="Zeng Q."/>
            <person name="Gargeya S."/>
            <person name="Fitzgerald M."/>
            <person name="Haas B."/>
            <person name="Abouelleil A."/>
            <person name="Alvarado L."/>
            <person name="Arachchi H.M."/>
            <person name="Berlin A."/>
            <person name="Chapman S.B."/>
            <person name="Gearin G."/>
            <person name="Goldberg J."/>
            <person name="Griggs A."/>
            <person name="Gujja S."/>
            <person name="Hansen M."/>
            <person name="Heiman D."/>
            <person name="Howarth C."/>
            <person name="Larimer J."/>
            <person name="Lui A."/>
            <person name="MacDonald P.J.P."/>
            <person name="McCowen C."/>
            <person name="Montmayeur A."/>
            <person name="Murphy C."/>
            <person name="Neiman D."/>
            <person name="Pearson M."/>
            <person name="Priest M."/>
            <person name="Roberts A."/>
            <person name="Saif S."/>
            <person name="Shea T."/>
            <person name="Sisk P."/>
            <person name="Stolte C."/>
            <person name="Sykes S."/>
            <person name="Wortman J."/>
            <person name="Nusbaum C."/>
            <person name="Birren B."/>
        </authorList>
    </citation>
    <scope>NUCLEOTIDE SEQUENCE [LARGE SCALE GENOMIC DNA]</scope>
    <source>
        <strain evidence="1 2">ATCC 38327</strain>
    </source>
</reference>
<dbReference type="PANTHER" id="PTHR12732">
    <property type="entry name" value="UNCHARACTERIZED PROTEASOME COMPONENT REGION PCI-CONTAINING"/>
    <property type="match status" value="1"/>
</dbReference>
<sequence>MTDIIMAEHGAIAPAPNVAPSTVRDLARTVTAASLADNLAFLLHNRQYTALARLLRLNSDVGVAWMLSDDADHNELVRLILERVPDPWATIFKAHVHVRRDLQKLEYSSAAENQMRLTSGFLSQVFARGDSAHLPVLYAILEDLAQLAILADEESAKDGHIVEHLQRAMQHFQSAFASCMGDRNPDRLRSKKAGALHVVNVQMRVFFRADQTALIAKLFETVDHRLRHDSSDMAATAADIVTYRYWYARDCLLNDRYVDARYWLEFVLEELPVKGAQGDEAQRRMRRNVEWVLRSLIPLRIAAGTLPARDVLASYPRLDALYAPVVTSLVKADLQTFDAHLANPGVERHLTNACLLDLVRSIRWLVVRRVVKKAWLVAGAGTRLRLDHCQMALSMSQGSEVEEVETEAAVSTLIAMGLMTGYVSTQHQLVVLAKANTFPKVQDQLSTTFELWDVWNKTLRT</sequence>
<accession>A0A0L0SH21</accession>
<dbReference type="PANTHER" id="PTHR12732:SF0">
    <property type="entry name" value="PCI DOMAIN-CONTAINING PROTEIN 2"/>
    <property type="match status" value="1"/>
</dbReference>
<organism evidence="1 2">
    <name type="scientific">Allomyces macrogynus (strain ATCC 38327)</name>
    <name type="common">Allomyces javanicus var. macrogynus</name>
    <dbReference type="NCBI Taxonomy" id="578462"/>
    <lineage>
        <taxon>Eukaryota</taxon>
        <taxon>Fungi</taxon>
        <taxon>Fungi incertae sedis</taxon>
        <taxon>Blastocladiomycota</taxon>
        <taxon>Blastocladiomycetes</taxon>
        <taxon>Blastocladiales</taxon>
        <taxon>Blastocladiaceae</taxon>
        <taxon>Allomyces</taxon>
    </lineage>
</organism>
<dbReference type="OMA" id="INRMFTL"/>
<dbReference type="GO" id="GO:0000973">
    <property type="term" value="P:post-transcriptional tethering of RNA polymerase II gene DNA at nuclear periphery"/>
    <property type="evidence" value="ECO:0007669"/>
    <property type="project" value="TreeGrafter"/>
</dbReference>
<dbReference type="GO" id="GO:0070390">
    <property type="term" value="C:transcription export complex 2"/>
    <property type="evidence" value="ECO:0007669"/>
    <property type="project" value="TreeGrafter"/>
</dbReference>
<dbReference type="InterPro" id="IPR036388">
    <property type="entry name" value="WH-like_DNA-bd_sf"/>
</dbReference>
<dbReference type="GO" id="GO:0016973">
    <property type="term" value="P:poly(A)+ mRNA export from nucleus"/>
    <property type="evidence" value="ECO:0007669"/>
    <property type="project" value="TreeGrafter"/>
</dbReference>
<name>A0A0L0SH21_ALLM3</name>
<dbReference type="AlphaFoldDB" id="A0A0L0SH21"/>
<dbReference type="GO" id="GO:0006368">
    <property type="term" value="P:transcription elongation by RNA polymerase II"/>
    <property type="evidence" value="ECO:0007669"/>
    <property type="project" value="TreeGrafter"/>
</dbReference>
<proteinExistence type="predicted"/>
<reference evidence="1 2" key="2">
    <citation type="submission" date="2009-11" db="EMBL/GenBank/DDBJ databases">
        <title>The Genome Sequence of Allomyces macrogynus strain ATCC 38327.</title>
        <authorList>
            <consortium name="The Broad Institute Genome Sequencing Platform"/>
            <person name="Russ C."/>
            <person name="Cuomo C."/>
            <person name="Shea T."/>
            <person name="Young S.K."/>
            <person name="Zeng Q."/>
            <person name="Koehrsen M."/>
            <person name="Haas B."/>
            <person name="Borodovsky M."/>
            <person name="Guigo R."/>
            <person name="Alvarado L."/>
            <person name="Berlin A."/>
            <person name="Borenstein D."/>
            <person name="Chen Z."/>
            <person name="Engels R."/>
            <person name="Freedman E."/>
            <person name="Gellesch M."/>
            <person name="Goldberg J."/>
            <person name="Griggs A."/>
            <person name="Gujja S."/>
            <person name="Heiman D."/>
            <person name="Hepburn T."/>
            <person name="Howarth C."/>
            <person name="Jen D."/>
            <person name="Larson L."/>
            <person name="Lewis B."/>
            <person name="Mehta T."/>
            <person name="Park D."/>
            <person name="Pearson M."/>
            <person name="Roberts A."/>
            <person name="Saif S."/>
            <person name="Shenoy N."/>
            <person name="Sisk P."/>
            <person name="Stolte C."/>
            <person name="Sykes S."/>
            <person name="Walk T."/>
            <person name="White J."/>
            <person name="Yandava C."/>
            <person name="Burger G."/>
            <person name="Gray M.W."/>
            <person name="Holland P.W.H."/>
            <person name="King N."/>
            <person name="Lang F.B.F."/>
            <person name="Roger A.J."/>
            <person name="Ruiz-Trillo I."/>
            <person name="Lander E."/>
            <person name="Nusbaum C."/>
        </authorList>
    </citation>
    <scope>NUCLEOTIDE SEQUENCE [LARGE SCALE GENOMIC DNA]</scope>
    <source>
        <strain evidence="1 2">ATCC 38327</strain>
    </source>
</reference>
<evidence type="ECO:0000313" key="1">
    <source>
        <dbReference type="EMBL" id="KNE61665.1"/>
    </source>
</evidence>
<gene>
    <name evidence="1" type="ORF">AMAG_06473</name>
</gene>
<dbReference type="VEuPathDB" id="FungiDB:AMAG_06473"/>
<dbReference type="Gene3D" id="1.10.10.10">
    <property type="entry name" value="Winged helix-like DNA-binding domain superfamily/Winged helix DNA-binding domain"/>
    <property type="match status" value="1"/>
</dbReference>
<dbReference type="GO" id="GO:0003690">
    <property type="term" value="F:double-stranded DNA binding"/>
    <property type="evidence" value="ECO:0007669"/>
    <property type="project" value="InterPro"/>
</dbReference>
<dbReference type="InterPro" id="IPR045114">
    <property type="entry name" value="Csn12-like"/>
</dbReference>
<dbReference type="Proteomes" id="UP000054350">
    <property type="component" value="Unassembled WGS sequence"/>
</dbReference>
<evidence type="ECO:0000313" key="2">
    <source>
        <dbReference type="Proteomes" id="UP000054350"/>
    </source>
</evidence>
<dbReference type="GO" id="GO:0003723">
    <property type="term" value="F:RNA binding"/>
    <property type="evidence" value="ECO:0007669"/>
    <property type="project" value="InterPro"/>
</dbReference>
<keyword evidence="2" id="KW-1185">Reference proteome</keyword>